<organism evidence="1 2">
    <name type="scientific">Roseateles chitinivorans</name>
    <dbReference type="NCBI Taxonomy" id="2917965"/>
    <lineage>
        <taxon>Bacteria</taxon>
        <taxon>Pseudomonadati</taxon>
        <taxon>Pseudomonadota</taxon>
        <taxon>Betaproteobacteria</taxon>
        <taxon>Burkholderiales</taxon>
        <taxon>Sphaerotilaceae</taxon>
        <taxon>Roseateles</taxon>
    </lineage>
</organism>
<protein>
    <submittedName>
        <fullName evidence="1">Uncharacterized protein</fullName>
    </submittedName>
</protein>
<dbReference type="OrthoDB" id="9787633at2"/>
<proteinExistence type="predicted"/>
<dbReference type="RefSeq" id="WP_099863813.1">
    <property type="nucleotide sequence ID" value="NZ_PEOG01000088.1"/>
</dbReference>
<reference evidence="1 2" key="1">
    <citation type="submission" date="2017-11" db="EMBL/GenBank/DDBJ databases">
        <title>Draft genome sequence of Mitsuaria sp. HWN-4.</title>
        <authorList>
            <person name="Gundlapally S.R."/>
        </authorList>
    </citation>
    <scope>NUCLEOTIDE SEQUENCE [LARGE SCALE GENOMIC DNA]</scope>
    <source>
        <strain evidence="1 2">HWN-4</strain>
    </source>
</reference>
<name>A0A2G9C3F4_9BURK</name>
<accession>A0A2G9C3F4</accession>
<dbReference type="EMBL" id="PEOG01000088">
    <property type="protein sequence ID" value="PIM50943.1"/>
    <property type="molecule type" value="Genomic_DNA"/>
</dbReference>
<dbReference type="Proteomes" id="UP000231501">
    <property type="component" value="Unassembled WGS sequence"/>
</dbReference>
<dbReference type="AlphaFoldDB" id="A0A2G9C3F4"/>
<gene>
    <name evidence="1" type="ORF">CS062_22295</name>
</gene>
<evidence type="ECO:0000313" key="2">
    <source>
        <dbReference type="Proteomes" id="UP000231501"/>
    </source>
</evidence>
<keyword evidence="2" id="KW-1185">Reference proteome</keyword>
<comment type="caution">
    <text evidence="1">The sequence shown here is derived from an EMBL/GenBank/DDBJ whole genome shotgun (WGS) entry which is preliminary data.</text>
</comment>
<evidence type="ECO:0000313" key="1">
    <source>
        <dbReference type="EMBL" id="PIM50943.1"/>
    </source>
</evidence>
<sequence length="132" mass="14520">MTTDTCQQLRRALLDLHRALVDLERGDFEKRHGPQSAGEFLQVMAFSEDMRWLEPLSRLITMLDEAIDGAADAAATPRAVAQRARDLLGLDRDSVDPFKQRYAQRFDQSPPLVHAHAAAIAALKAVGTVAPG</sequence>